<protein>
    <submittedName>
        <fullName evidence="2">Type I addiction module toxin, SymE family</fullName>
    </submittedName>
</protein>
<feature type="domain" description="Toxin SymE-like" evidence="1">
    <location>
        <begin position="21"/>
        <end position="57"/>
    </location>
</feature>
<proteinExistence type="predicted"/>
<evidence type="ECO:0000313" key="2">
    <source>
        <dbReference type="EMBL" id="WDE08106.1"/>
    </source>
</evidence>
<reference evidence="2 3" key="2">
    <citation type="journal article" date="2022" name="Mar. Drugs">
        <title>Bioassay-Guided Fractionation Leads to the Detection of Cholic Acid Generated by the Rare Thalassomonas sp.</title>
        <authorList>
            <person name="Pheiffer F."/>
            <person name="Schneider Y.K."/>
            <person name="Hansen E.H."/>
            <person name="Andersen J.H."/>
            <person name="Isaksson J."/>
            <person name="Busche T."/>
            <person name="R C."/>
            <person name="Kalinowski J."/>
            <person name="Zyl L.V."/>
            <person name="Trindade M."/>
        </authorList>
    </citation>
    <scope>NUCLEOTIDE SEQUENCE [LARGE SCALE GENOMIC DNA]</scope>
    <source>
        <strain evidence="2 3">XOM25</strain>
    </source>
</reference>
<accession>A0AAE9Z7F0</accession>
<dbReference type="GO" id="GO:0005737">
    <property type="term" value="C:cytoplasm"/>
    <property type="evidence" value="ECO:0007669"/>
    <property type="project" value="InterPro"/>
</dbReference>
<dbReference type="InterPro" id="IPR014944">
    <property type="entry name" value="Toxin_SymE-like"/>
</dbReference>
<organism evidence="2 3">
    <name type="scientific">Thalassomonas viridans</name>
    <dbReference type="NCBI Taxonomy" id="137584"/>
    <lineage>
        <taxon>Bacteria</taxon>
        <taxon>Pseudomonadati</taxon>
        <taxon>Pseudomonadota</taxon>
        <taxon>Gammaproteobacteria</taxon>
        <taxon>Alteromonadales</taxon>
        <taxon>Colwelliaceae</taxon>
        <taxon>Thalassomonas</taxon>
    </lineage>
</organism>
<dbReference type="GO" id="GO:0003723">
    <property type="term" value="F:RNA binding"/>
    <property type="evidence" value="ECO:0007669"/>
    <property type="project" value="InterPro"/>
</dbReference>
<name>A0AAE9Z7F0_9GAMM</name>
<reference evidence="2 3" key="1">
    <citation type="journal article" date="2015" name="Genome Announc.">
        <title>Draft Genome Sequences of Marine Isolates of Thalassomonas viridans and Thalassomonas actiniarum.</title>
        <authorList>
            <person name="Olonade I."/>
            <person name="van Zyl L.J."/>
            <person name="Trindade M."/>
        </authorList>
    </citation>
    <scope>NUCLEOTIDE SEQUENCE [LARGE SCALE GENOMIC DNA]</scope>
    <source>
        <strain evidence="2 3">XOM25</strain>
    </source>
</reference>
<dbReference type="GO" id="GO:0016070">
    <property type="term" value="P:RNA metabolic process"/>
    <property type="evidence" value="ECO:0007669"/>
    <property type="project" value="InterPro"/>
</dbReference>
<dbReference type="Proteomes" id="UP000032352">
    <property type="component" value="Chromosome"/>
</dbReference>
<dbReference type="EMBL" id="CP059733">
    <property type="protein sequence ID" value="WDE08106.1"/>
    <property type="molecule type" value="Genomic_DNA"/>
</dbReference>
<evidence type="ECO:0000259" key="1">
    <source>
        <dbReference type="Pfam" id="PF08845"/>
    </source>
</evidence>
<dbReference type="GO" id="GO:0016788">
    <property type="term" value="F:hydrolase activity, acting on ester bonds"/>
    <property type="evidence" value="ECO:0007669"/>
    <property type="project" value="InterPro"/>
</dbReference>
<dbReference type="Pfam" id="PF08845">
    <property type="entry name" value="SymE_toxin"/>
    <property type="match status" value="1"/>
</dbReference>
<evidence type="ECO:0000313" key="3">
    <source>
        <dbReference type="Proteomes" id="UP000032352"/>
    </source>
</evidence>
<keyword evidence="3" id="KW-1185">Reference proteome</keyword>
<dbReference type="AlphaFoldDB" id="A0AAE9Z7F0"/>
<dbReference type="KEGG" id="tvd:SG34_001900"/>
<sequence length="74" mass="7988">METVCAPADRKKGPGFSYTSVNLQPCIFLQGKWLRQAGFPIGGKVRVRVNQGQLIITLASMQGVSGRHEPGNSC</sequence>
<gene>
    <name evidence="2" type="ORF">SG34_001900</name>
</gene>